<organism evidence="1 2">
    <name type="scientific">Sphaerobolus stellatus (strain SS14)</name>
    <dbReference type="NCBI Taxonomy" id="990650"/>
    <lineage>
        <taxon>Eukaryota</taxon>
        <taxon>Fungi</taxon>
        <taxon>Dikarya</taxon>
        <taxon>Basidiomycota</taxon>
        <taxon>Agaricomycotina</taxon>
        <taxon>Agaricomycetes</taxon>
        <taxon>Phallomycetidae</taxon>
        <taxon>Geastrales</taxon>
        <taxon>Sphaerobolaceae</taxon>
        <taxon>Sphaerobolus</taxon>
    </lineage>
</organism>
<dbReference type="AlphaFoldDB" id="A0A0C9UCU1"/>
<evidence type="ECO:0000313" key="2">
    <source>
        <dbReference type="Proteomes" id="UP000054279"/>
    </source>
</evidence>
<gene>
    <name evidence="1" type="ORF">M422DRAFT_38004</name>
</gene>
<sequence>MASSTATVRPNQAPVKVICVGLGRTGTFSLSKALETLGFGPAYHLTTLVHERNDFPFWMRLSENGGSPEQFDDIFAGFVSILDYPAVMHAAELLEAYPEAKFIFSDRDPAKWEQSIHSTFMDLVDLAKREDNSPLVKDFLDWGINCVGISPQTA</sequence>
<dbReference type="Pfam" id="PF17784">
    <property type="entry name" value="Sulfotransfer_4"/>
    <property type="match status" value="1"/>
</dbReference>
<accession>A0A0C9UCU1</accession>
<dbReference type="PANTHER" id="PTHR36978:SF4">
    <property type="entry name" value="P-LOOP CONTAINING NUCLEOSIDE TRIPHOSPHATE HYDROLASE PROTEIN"/>
    <property type="match status" value="1"/>
</dbReference>
<dbReference type="Gene3D" id="3.40.50.300">
    <property type="entry name" value="P-loop containing nucleotide triphosphate hydrolases"/>
    <property type="match status" value="1"/>
</dbReference>
<dbReference type="InterPro" id="IPR027417">
    <property type="entry name" value="P-loop_NTPase"/>
</dbReference>
<dbReference type="InterPro" id="IPR040632">
    <property type="entry name" value="Sulfotransfer_4"/>
</dbReference>
<dbReference type="HOGENOM" id="CLU_143685_0_0_1"/>
<dbReference type="Proteomes" id="UP000054279">
    <property type="component" value="Unassembled WGS sequence"/>
</dbReference>
<evidence type="ECO:0000313" key="1">
    <source>
        <dbReference type="EMBL" id="KIJ26937.1"/>
    </source>
</evidence>
<protein>
    <recommendedName>
        <fullName evidence="3">P-loop containing nucleoside triphosphate hydrolase protein</fullName>
    </recommendedName>
</protein>
<evidence type="ECO:0008006" key="3">
    <source>
        <dbReference type="Google" id="ProtNLM"/>
    </source>
</evidence>
<reference evidence="1 2" key="1">
    <citation type="submission" date="2014-06" db="EMBL/GenBank/DDBJ databases">
        <title>Evolutionary Origins and Diversification of the Mycorrhizal Mutualists.</title>
        <authorList>
            <consortium name="DOE Joint Genome Institute"/>
            <consortium name="Mycorrhizal Genomics Consortium"/>
            <person name="Kohler A."/>
            <person name="Kuo A."/>
            <person name="Nagy L.G."/>
            <person name="Floudas D."/>
            <person name="Copeland A."/>
            <person name="Barry K.W."/>
            <person name="Cichocki N."/>
            <person name="Veneault-Fourrey C."/>
            <person name="LaButti K."/>
            <person name="Lindquist E.A."/>
            <person name="Lipzen A."/>
            <person name="Lundell T."/>
            <person name="Morin E."/>
            <person name="Murat C."/>
            <person name="Riley R."/>
            <person name="Ohm R."/>
            <person name="Sun H."/>
            <person name="Tunlid A."/>
            <person name="Henrissat B."/>
            <person name="Grigoriev I.V."/>
            <person name="Hibbett D.S."/>
            <person name="Martin F."/>
        </authorList>
    </citation>
    <scope>NUCLEOTIDE SEQUENCE [LARGE SCALE GENOMIC DNA]</scope>
    <source>
        <strain evidence="1 2">SS14</strain>
    </source>
</reference>
<proteinExistence type="predicted"/>
<dbReference type="EMBL" id="KN837351">
    <property type="protein sequence ID" value="KIJ26937.1"/>
    <property type="molecule type" value="Genomic_DNA"/>
</dbReference>
<dbReference type="PANTHER" id="PTHR36978">
    <property type="entry name" value="P-LOOP CONTAINING NUCLEOTIDE TRIPHOSPHATE HYDROLASE"/>
    <property type="match status" value="1"/>
</dbReference>
<dbReference type="SUPFAM" id="SSF52540">
    <property type="entry name" value="P-loop containing nucleoside triphosphate hydrolases"/>
    <property type="match status" value="1"/>
</dbReference>
<name>A0A0C9UCU1_SPHS4</name>
<dbReference type="OrthoDB" id="2832083at2759"/>
<keyword evidence="2" id="KW-1185">Reference proteome</keyword>